<evidence type="ECO:0000313" key="2">
    <source>
        <dbReference type="EMBL" id="KAK6353184.1"/>
    </source>
</evidence>
<sequence>MRPYRRGGKLKLGVDKGKARLDTIESESDEDNDNPTTGNAAASLPDPPPRPSAAVTLPDVTAAVPLAPIYSSTAPPDININISTNIPSANDDGINSDVDVIGSGSRWPIPEYRVLEFVRGKILRLWPYAHIHGRRTRLSANHPPATRYWTIIADDPRVAFAASLETYRSRAALTRWPRRCCSPSSAWSGIKSACGNIGISLTLPSIRPCSSSADVDGNAYNSRYNDSVYNSRYNDSVYMDGNGTDDFTSRGRKSLLNSAERKWLLSLLLSQTSFSIPQSWIDHVVFEESPPADHGAWLSRSDTPWIAVNYPRGRLCLCIGD</sequence>
<feature type="compositionally biased region" description="Basic and acidic residues" evidence="1">
    <location>
        <begin position="12"/>
        <end position="23"/>
    </location>
</feature>
<keyword evidence="3" id="KW-1185">Reference proteome</keyword>
<feature type="region of interest" description="Disordered" evidence="1">
    <location>
        <begin position="1"/>
        <end position="53"/>
    </location>
</feature>
<dbReference type="EMBL" id="JAVHNQ010000003">
    <property type="protein sequence ID" value="KAK6353184.1"/>
    <property type="molecule type" value="Genomic_DNA"/>
</dbReference>
<dbReference type="Proteomes" id="UP001375240">
    <property type="component" value="Unassembled WGS sequence"/>
</dbReference>
<organism evidence="2 3">
    <name type="scientific">Orbilia brochopaga</name>
    <dbReference type="NCBI Taxonomy" id="3140254"/>
    <lineage>
        <taxon>Eukaryota</taxon>
        <taxon>Fungi</taxon>
        <taxon>Dikarya</taxon>
        <taxon>Ascomycota</taxon>
        <taxon>Pezizomycotina</taxon>
        <taxon>Orbiliomycetes</taxon>
        <taxon>Orbiliales</taxon>
        <taxon>Orbiliaceae</taxon>
        <taxon>Orbilia</taxon>
    </lineage>
</organism>
<dbReference type="AlphaFoldDB" id="A0AAV9V354"/>
<proteinExistence type="predicted"/>
<comment type="caution">
    <text evidence="2">The sequence shown here is derived from an EMBL/GenBank/DDBJ whole genome shotgun (WGS) entry which is preliminary data.</text>
</comment>
<accession>A0AAV9V354</accession>
<evidence type="ECO:0000313" key="3">
    <source>
        <dbReference type="Proteomes" id="UP001375240"/>
    </source>
</evidence>
<evidence type="ECO:0000256" key="1">
    <source>
        <dbReference type="SAM" id="MobiDB-lite"/>
    </source>
</evidence>
<gene>
    <name evidence="2" type="ORF">TWF696_005171</name>
</gene>
<name>A0AAV9V354_9PEZI</name>
<reference evidence="2 3" key="1">
    <citation type="submission" date="2019-10" db="EMBL/GenBank/DDBJ databases">
        <authorList>
            <person name="Palmer J.M."/>
        </authorList>
    </citation>
    <scope>NUCLEOTIDE SEQUENCE [LARGE SCALE GENOMIC DNA]</scope>
    <source>
        <strain evidence="2 3">TWF696</strain>
    </source>
</reference>
<feature type="compositionally biased region" description="Acidic residues" evidence="1">
    <location>
        <begin position="24"/>
        <end position="33"/>
    </location>
</feature>
<protein>
    <submittedName>
        <fullName evidence="2">Uncharacterized protein</fullName>
    </submittedName>
</protein>